<feature type="compositionally biased region" description="Low complexity" evidence="1">
    <location>
        <begin position="115"/>
        <end position="160"/>
    </location>
</feature>
<evidence type="ECO:0000313" key="2">
    <source>
        <dbReference type="EMBL" id="TLS44478.1"/>
    </source>
</evidence>
<feature type="compositionally biased region" description="Basic and acidic residues" evidence="1">
    <location>
        <begin position="286"/>
        <end position="298"/>
    </location>
</feature>
<protein>
    <submittedName>
        <fullName evidence="2">Uncharacterized protein</fullName>
    </submittedName>
</protein>
<accession>A0A5R9FSY8</accession>
<feature type="region of interest" description="Disordered" evidence="1">
    <location>
        <begin position="64"/>
        <end position="161"/>
    </location>
</feature>
<dbReference type="EMBL" id="VBZC01000020">
    <property type="protein sequence ID" value="TLS44478.1"/>
    <property type="molecule type" value="Genomic_DNA"/>
</dbReference>
<name>A0A5R9FSY8_9ACTN</name>
<reference evidence="2 3" key="1">
    <citation type="submission" date="2019-05" db="EMBL/GenBank/DDBJ databases">
        <title>Streptomyces sp. NEAU-C151, a novel actinomycete isolated from soil.</title>
        <authorList>
            <person name="Han L."/>
            <person name="Jiang H."/>
        </authorList>
    </citation>
    <scope>NUCLEOTIDE SEQUENCE [LARGE SCALE GENOMIC DNA]</scope>
    <source>
        <strain evidence="2 3">NEAU-C151</strain>
    </source>
</reference>
<feature type="region of interest" description="Disordered" evidence="1">
    <location>
        <begin position="261"/>
        <end position="340"/>
    </location>
</feature>
<evidence type="ECO:0000313" key="3">
    <source>
        <dbReference type="Proteomes" id="UP000305906"/>
    </source>
</evidence>
<dbReference type="AlphaFoldDB" id="A0A5R9FSY8"/>
<gene>
    <name evidence="2" type="ORF">FE633_19380</name>
</gene>
<sequence length="370" mass="37614">MTLSAALPGAALRVTRKAAGRRALQVGLLLGGLFVLGLLCGERAYAADGVTPDVRPAEVVRSVQGSAQRAVTRSAGKVTRDVEDAEKAKSVHGAEGAESAVSNPRATGLNGPGDALPELAPELAPAPESQSESGAEAPSPPSAVDAVDSKSSVGSVGSVDPEGFVHEATASVTGGVQRVVRPATERVVRPIGDVVDQAAGGFAEPPASSWWPPESELPAFPRFPYLPGLPALPAFPGQALPVGSTPQQPGGLAEEHAQTGLDAGEKPGNESMGAYGPQFTGGHTAPDADVRDNDERARGAQAPVRPAPNGDSKGALRHGSATDNGSSRHGDAQAVTYKDLAQPRLVPGTAAAVTVAETRDRHRDIPVFPG</sequence>
<dbReference type="Proteomes" id="UP000305906">
    <property type="component" value="Unassembled WGS sequence"/>
</dbReference>
<evidence type="ECO:0000256" key="1">
    <source>
        <dbReference type="SAM" id="MobiDB-lite"/>
    </source>
</evidence>
<keyword evidence="3" id="KW-1185">Reference proteome</keyword>
<feature type="region of interest" description="Disordered" evidence="1">
    <location>
        <begin position="237"/>
        <end position="256"/>
    </location>
</feature>
<proteinExistence type="predicted"/>
<comment type="caution">
    <text evidence="2">The sequence shown here is derived from an EMBL/GenBank/DDBJ whole genome shotgun (WGS) entry which is preliminary data.</text>
</comment>
<organism evidence="2 3">
    <name type="scientific">Streptomyces montanus</name>
    <dbReference type="NCBI Taxonomy" id="2580423"/>
    <lineage>
        <taxon>Bacteria</taxon>
        <taxon>Bacillati</taxon>
        <taxon>Actinomycetota</taxon>
        <taxon>Actinomycetes</taxon>
        <taxon>Kitasatosporales</taxon>
        <taxon>Streptomycetaceae</taxon>
        <taxon>Streptomyces</taxon>
    </lineage>
</organism>
<feature type="compositionally biased region" description="Basic and acidic residues" evidence="1">
    <location>
        <begin position="78"/>
        <end position="89"/>
    </location>
</feature>